<keyword evidence="18" id="KW-1185">Reference proteome</keyword>
<dbReference type="InterPro" id="IPR027417">
    <property type="entry name" value="P-loop_NTPase"/>
</dbReference>
<comment type="caution">
    <text evidence="17">The sequence shown here is derived from an EMBL/GenBank/DDBJ whole genome shotgun (WGS) entry which is preliminary data.</text>
</comment>
<dbReference type="GO" id="GO:0016887">
    <property type="term" value="F:ATP hydrolysis activity"/>
    <property type="evidence" value="ECO:0007669"/>
    <property type="project" value="RHEA"/>
</dbReference>
<dbReference type="GO" id="GO:0006364">
    <property type="term" value="P:rRNA processing"/>
    <property type="evidence" value="ECO:0007669"/>
    <property type="project" value="UniProtKB-KW"/>
</dbReference>
<dbReference type="OMA" id="YDKMFER"/>
<dbReference type="CDD" id="cd18787">
    <property type="entry name" value="SF2_C_DEAD"/>
    <property type="match status" value="1"/>
</dbReference>
<evidence type="ECO:0000256" key="12">
    <source>
        <dbReference type="RuleBase" id="RU365068"/>
    </source>
</evidence>
<evidence type="ECO:0000259" key="16">
    <source>
        <dbReference type="PROSITE" id="PS51195"/>
    </source>
</evidence>
<dbReference type="InterPro" id="IPR014014">
    <property type="entry name" value="RNA_helicase_DEAD_Q_motif"/>
</dbReference>
<dbReference type="Pfam" id="PF00271">
    <property type="entry name" value="Helicase_C"/>
    <property type="match status" value="1"/>
</dbReference>
<dbReference type="OrthoDB" id="10259640at2759"/>
<feature type="region of interest" description="Disordered" evidence="13">
    <location>
        <begin position="514"/>
        <end position="549"/>
    </location>
</feature>
<dbReference type="STRING" id="1198029.A0A1U7LP02"/>
<dbReference type="PROSITE" id="PS51192">
    <property type="entry name" value="HELICASE_ATP_BIND_1"/>
    <property type="match status" value="1"/>
</dbReference>
<dbReference type="Pfam" id="PF00270">
    <property type="entry name" value="DEAD"/>
    <property type="match status" value="1"/>
</dbReference>
<keyword evidence="7 11" id="KW-0067">ATP-binding</keyword>
<evidence type="ECO:0000256" key="11">
    <source>
        <dbReference type="RuleBase" id="RU000492"/>
    </source>
</evidence>
<comment type="domain">
    <text evidence="12">The Q motif is unique to and characteristic of the DEAD box family of RNA helicases and controls ATP binding and hydrolysis.</text>
</comment>
<evidence type="ECO:0000256" key="7">
    <source>
        <dbReference type="ARBA" id="ARBA00022840"/>
    </source>
</evidence>
<keyword evidence="5 11" id="KW-0378">Hydrolase</keyword>
<dbReference type="EMBL" id="LXFE01000853">
    <property type="protein sequence ID" value="OLL24358.1"/>
    <property type="molecule type" value="Genomic_DNA"/>
</dbReference>
<feature type="domain" description="Helicase ATP-binding" evidence="14">
    <location>
        <begin position="87"/>
        <end position="263"/>
    </location>
</feature>
<evidence type="ECO:0000256" key="13">
    <source>
        <dbReference type="SAM" id="MobiDB-lite"/>
    </source>
</evidence>
<evidence type="ECO:0000256" key="10">
    <source>
        <dbReference type="PROSITE-ProRule" id="PRU00552"/>
    </source>
</evidence>
<dbReference type="InterPro" id="IPR000629">
    <property type="entry name" value="RNA-helicase_DEAD-box_CS"/>
</dbReference>
<keyword evidence="2" id="KW-0690">Ribosome biogenesis</keyword>
<dbReference type="PANTHER" id="PTHR24031">
    <property type="entry name" value="RNA HELICASE"/>
    <property type="match status" value="1"/>
</dbReference>
<dbReference type="CDD" id="cd17941">
    <property type="entry name" value="DEADc_DDX10"/>
    <property type="match status" value="1"/>
</dbReference>
<feature type="region of interest" description="Disordered" evidence="13">
    <location>
        <begin position="1"/>
        <end position="22"/>
    </location>
</feature>
<dbReference type="GO" id="GO:0042802">
    <property type="term" value="F:identical protein binding"/>
    <property type="evidence" value="ECO:0007669"/>
    <property type="project" value="EnsemblFungi"/>
</dbReference>
<dbReference type="SMART" id="SM00487">
    <property type="entry name" value="DEXDc"/>
    <property type="match status" value="1"/>
</dbReference>
<organism evidence="17 18">
    <name type="scientific">Neolecta irregularis (strain DAH-3)</name>
    <dbReference type="NCBI Taxonomy" id="1198029"/>
    <lineage>
        <taxon>Eukaryota</taxon>
        <taxon>Fungi</taxon>
        <taxon>Dikarya</taxon>
        <taxon>Ascomycota</taxon>
        <taxon>Taphrinomycotina</taxon>
        <taxon>Neolectales</taxon>
        <taxon>Neolectaceae</taxon>
        <taxon>Neolecta</taxon>
    </lineage>
</organism>
<evidence type="ECO:0000256" key="8">
    <source>
        <dbReference type="ARBA" id="ARBA00022884"/>
    </source>
</evidence>
<dbReference type="InterPro" id="IPR011545">
    <property type="entry name" value="DEAD/DEAH_box_helicase_dom"/>
</dbReference>
<feature type="region of interest" description="Disordered" evidence="13">
    <location>
        <begin position="694"/>
        <end position="756"/>
    </location>
</feature>
<dbReference type="GO" id="GO:0032040">
    <property type="term" value="C:small-subunit processome"/>
    <property type="evidence" value="ECO:0007669"/>
    <property type="project" value="EnsemblFungi"/>
</dbReference>
<dbReference type="InterPro" id="IPR025313">
    <property type="entry name" value="SPB4-like_CTE"/>
</dbReference>
<keyword evidence="8 12" id="KW-0694">RNA-binding</keyword>
<evidence type="ECO:0000256" key="3">
    <source>
        <dbReference type="ARBA" id="ARBA00022552"/>
    </source>
</evidence>
<dbReference type="Proteomes" id="UP000186594">
    <property type="component" value="Unassembled WGS sequence"/>
</dbReference>
<dbReference type="Gene3D" id="3.40.50.300">
    <property type="entry name" value="P-loop containing nucleotide triphosphate hydrolases"/>
    <property type="match status" value="2"/>
</dbReference>
<feature type="domain" description="DEAD-box RNA helicase Q" evidence="16">
    <location>
        <begin position="56"/>
        <end position="84"/>
    </location>
</feature>
<comment type="function">
    <text evidence="12">RNA helicase.</text>
</comment>
<feature type="compositionally biased region" description="Basic and acidic residues" evidence="13">
    <location>
        <begin position="9"/>
        <end position="22"/>
    </location>
</feature>
<feature type="compositionally biased region" description="Basic and acidic residues" evidence="13">
    <location>
        <begin position="694"/>
        <end position="707"/>
    </location>
</feature>
<evidence type="ECO:0000313" key="18">
    <source>
        <dbReference type="Proteomes" id="UP000186594"/>
    </source>
</evidence>
<dbReference type="EC" id="3.6.4.13" evidence="12"/>
<reference evidence="17 18" key="1">
    <citation type="submission" date="2016-04" db="EMBL/GenBank/DDBJ databases">
        <title>Evolutionary innovation and constraint leading to complex multicellularity in the Ascomycota.</title>
        <authorList>
            <person name="Cisse O."/>
            <person name="Nguyen A."/>
            <person name="Hewitt D.A."/>
            <person name="Jedd G."/>
            <person name="Stajich J.E."/>
        </authorList>
    </citation>
    <scope>NUCLEOTIDE SEQUENCE [LARGE SCALE GENOMIC DNA]</scope>
    <source>
        <strain evidence="17 18">DAH-3</strain>
    </source>
</reference>
<dbReference type="GO" id="GO:0003723">
    <property type="term" value="F:RNA binding"/>
    <property type="evidence" value="ECO:0007669"/>
    <property type="project" value="UniProtKB-UniRule"/>
</dbReference>
<keyword evidence="6 11" id="KW-0347">Helicase</keyword>
<keyword evidence="9" id="KW-0539">Nucleus</keyword>
<proteinExistence type="inferred from homology"/>
<evidence type="ECO:0000259" key="14">
    <source>
        <dbReference type="PROSITE" id="PS51192"/>
    </source>
</evidence>
<dbReference type="PROSITE" id="PS51195">
    <property type="entry name" value="Q_MOTIF"/>
    <property type="match status" value="1"/>
</dbReference>
<dbReference type="Pfam" id="PF13959">
    <property type="entry name" value="CTE_SPB4"/>
    <property type="match status" value="1"/>
</dbReference>
<dbReference type="PROSITE" id="PS00039">
    <property type="entry name" value="DEAD_ATP_HELICASE"/>
    <property type="match status" value="1"/>
</dbReference>
<sequence length="788" mass="89353">MPGRIKVGRSKEARQQKRQSEESELVRLKQRIEEFARSGLIRISAYLKQDLSKEITKFSELPLSKETAQGLKQSHFVTLADIQRKALPLALKGKDVLGAARTGSGKTLAFIIPVLEGLLVRKWNQHDGLGALIISPTRELVCLVLKLESLYGSGSSDIPSSPKVIGGKDLQTERDRLSKMNILVCTPGRMLQHMDQTAGFEANNLQILVLDEADRILDMGFRKTIDGIIENLPPNRQTLLFSATQTKSVGDLARLSLKEPEYVAVHEASQSSTPETLQQHYVVVPLPNKLDTLFAFLKTHLKSKILVRFAYETFKRMHPGIPLLHLHGKQKQTARAEITARFSSSKQVCLFSTDIVARGLDFPAVDWVVQVDAPEDADTYIHRVGRTARYERNGRALLMLSPGEESSFVERLCTKKVPIEKITIKSSKRLSVKEQLQAMCFKDPEIKYLGQKAFVSYIRSIYLKKDRETFNMQDLLLEEYAASLGLAGAPKIKFGSTCQAKALKNNTQTKRLTAAEISSGSDGDDSSTNTPEFEASAQSRRERRTDKAKIRTKYDRMFERRNQDILSEHYGKLIKENKDTIDADVDDDFMAVKRTDHDLVDEIREPSEVQKLVHGMELINQMRKPPSKRKAQQALSKKAIAKNAPKGTRLVFDDEGEAHPIYELQDEQFFLKAGLPERQKLEYLKIQSGDMEEKDLLDKQHSKEKHREKILRRKAREREESSDEGVQPVSNDEDKSPPVLVDEEKTKKRKVNWFDDHHMPKKNKAFQVGDLNSLEDQEALAAYLLRGE</sequence>
<dbReference type="PROSITE" id="PS51194">
    <property type="entry name" value="HELICASE_CTER"/>
    <property type="match status" value="1"/>
</dbReference>
<dbReference type="AlphaFoldDB" id="A0A1U7LP02"/>
<evidence type="ECO:0000313" key="17">
    <source>
        <dbReference type="EMBL" id="OLL24358.1"/>
    </source>
</evidence>
<accession>A0A1U7LP02</accession>
<dbReference type="InterPro" id="IPR014001">
    <property type="entry name" value="Helicase_ATP-bd"/>
</dbReference>
<name>A0A1U7LP02_NEOID</name>
<evidence type="ECO:0000259" key="15">
    <source>
        <dbReference type="PROSITE" id="PS51194"/>
    </source>
</evidence>
<keyword evidence="3" id="KW-0698">rRNA processing</keyword>
<dbReference type="SUPFAM" id="SSF52540">
    <property type="entry name" value="P-loop containing nucleoside triphosphate hydrolases"/>
    <property type="match status" value="2"/>
</dbReference>
<protein>
    <recommendedName>
        <fullName evidence="12">ATP-dependent RNA helicase</fullName>
        <ecNumber evidence="12">3.6.4.13</ecNumber>
    </recommendedName>
</protein>
<dbReference type="InterPro" id="IPR001650">
    <property type="entry name" value="Helicase_C-like"/>
</dbReference>
<evidence type="ECO:0000256" key="6">
    <source>
        <dbReference type="ARBA" id="ARBA00022806"/>
    </source>
</evidence>
<evidence type="ECO:0000256" key="5">
    <source>
        <dbReference type="ARBA" id="ARBA00022801"/>
    </source>
</evidence>
<dbReference type="GO" id="GO:0003724">
    <property type="term" value="F:RNA helicase activity"/>
    <property type="evidence" value="ECO:0007669"/>
    <property type="project" value="UniProtKB-EC"/>
</dbReference>
<feature type="domain" description="Helicase C-terminal" evidence="15">
    <location>
        <begin position="276"/>
        <end position="436"/>
    </location>
</feature>
<feature type="compositionally biased region" description="Basic and acidic residues" evidence="13">
    <location>
        <begin position="539"/>
        <end position="549"/>
    </location>
</feature>
<feature type="compositionally biased region" description="Basic and acidic residues" evidence="13">
    <location>
        <begin position="732"/>
        <end position="756"/>
    </location>
</feature>
<evidence type="ECO:0000256" key="9">
    <source>
        <dbReference type="ARBA" id="ARBA00023242"/>
    </source>
</evidence>
<feature type="short sequence motif" description="Q motif" evidence="10">
    <location>
        <begin position="56"/>
        <end position="84"/>
    </location>
</feature>
<dbReference type="GO" id="GO:0005524">
    <property type="term" value="F:ATP binding"/>
    <property type="evidence" value="ECO:0007669"/>
    <property type="project" value="UniProtKB-UniRule"/>
</dbReference>
<evidence type="ECO:0000256" key="2">
    <source>
        <dbReference type="ARBA" id="ARBA00022517"/>
    </source>
</evidence>
<evidence type="ECO:0000256" key="4">
    <source>
        <dbReference type="ARBA" id="ARBA00022741"/>
    </source>
</evidence>
<evidence type="ECO:0000256" key="1">
    <source>
        <dbReference type="ARBA" id="ARBA00004604"/>
    </source>
</evidence>
<comment type="subcellular location">
    <subcellularLocation>
        <location evidence="1">Nucleus</location>
        <location evidence="1">Nucleolus</location>
    </subcellularLocation>
</comment>
<comment type="similarity">
    <text evidence="11">Belongs to the DEAD box helicase family.</text>
</comment>
<dbReference type="SMART" id="SM00490">
    <property type="entry name" value="HELICc"/>
    <property type="match status" value="1"/>
</dbReference>
<keyword evidence="4 11" id="KW-0547">Nucleotide-binding</keyword>
<dbReference type="SMART" id="SM01178">
    <property type="entry name" value="DUF4217"/>
    <property type="match status" value="1"/>
</dbReference>
<comment type="catalytic activity">
    <reaction evidence="12">
        <text>ATP + H2O = ADP + phosphate + H(+)</text>
        <dbReference type="Rhea" id="RHEA:13065"/>
        <dbReference type="ChEBI" id="CHEBI:15377"/>
        <dbReference type="ChEBI" id="CHEBI:15378"/>
        <dbReference type="ChEBI" id="CHEBI:30616"/>
        <dbReference type="ChEBI" id="CHEBI:43474"/>
        <dbReference type="ChEBI" id="CHEBI:456216"/>
        <dbReference type="EC" id="3.6.4.13"/>
    </reaction>
</comment>
<gene>
    <name evidence="17" type="ORF">NEOLI_002784</name>
</gene>